<dbReference type="Gene3D" id="3.40.50.1820">
    <property type="entry name" value="alpha/beta hydrolase"/>
    <property type="match status" value="1"/>
</dbReference>
<dbReference type="Proteomes" id="UP000033220">
    <property type="component" value="Chromosome DSM 122"/>
</dbReference>
<dbReference type="InterPro" id="IPR000073">
    <property type="entry name" value="AB_hydrolase_1"/>
</dbReference>
<protein>
    <submittedName>
        <fullName evidence="2">Magnesium-chelatase 30 kDa subunit</fullName>
        <ecNumber evidence="2">6.6.1.1</ecNumber>
    </submittedName>
</protein>
<dbReference type="PRINTS" id="PR00412">
    <property type="entry name" value="EPOXHYDRLASE"/>
</dbReference>
<dbReference type="AlphaFoldDB" id="H6SIH7"/>
<keyword evidence="2" id="KW-0436">Ligase</keyword>
<dbReference type="STRING" id="1150469.RSPPHO_00117"/>
<evidence type="ECO:0000313" key="3">
    <source>
        <dbReference type="Proteomes" id="UP000033220"/>
    </source>
</evidence>
<sequence>MTARRRLDWARDGREWPHRATSSFVTAAGLRWHVQRTGHGPSLLLLHGTGASTHSWRDLVPALSQHFSLVIPDLPGHAFTDSLPLYRLSLPGMAQAVAGLLRVLDVSPALIVGHSAGAAVALRMVLDGAVRPQGVISLNGALKPYGGAAGQVFSSMAKVLFANPFVPWMAAWTAGGGARTEQVIENTGSSLTPEGLAYYKRLFRAPSHVGGALGMMAGWDLTGLNRDLPRLTVPLLLVAAERDQAVAPAQAERVAKLVSGARALLLKGVGHLAHEERPQETIDLILAEGRRLGLLGEKGKAGDPLM</sequence>
<name>H6SIH7_PARPM</name>
<dbReference type="InterPro" id="IPR017497">
    <property type="entry name" value="BchO"/>
</dbReference>
<reference evidence="2 3" key="1">
    <citation type="submission" date="2012-02" db="EMBL/GenBank/DDBJ databases">
        <title>Shotgun genome sequence of Phaeospirillum photometricum DSM 122.</title>
        <authorList>
            <person name="Duquesne K."/>
            <person name="Sturgis J."/>
        </authorList>
    </citation>
    <scope>NUCLEOTIDE SEQUENCE [LARGE SCALE GENOMIC DNA]</scope>
    <source>
        <strain evidence="3">DSM122</strain>
    </source>
</reference>
<dbReference type="PANTHER" id="PTHR43798">
    <property type="entry name" value="MONOACYLGLYCEROL LIPASE"/>
    <property type="match status" value="1"/>
</dbReference>
<feature type="domain" description="AB hydrolase-1" evidence="1">
    <location>
        <begin position="41"/>
        <end position="278"/>
    </location>
</feature>
<dbReference type="OrthoDB" id="9799612at2"/>
<dbReference type="KEGG" id="rpm:RSPPHO_00117"/>
<dbReference type="InterPro" id="IPR050266">
    <property type="entry name" value="AB_hydrolase_sf"/>
</dbReference>
<dbReference type="GO" id="GO:0016851">
    <property type="term" value="F:magnesium chelatase activity"/>
    <property type="evidence" value="ECO:0007669"/>
    <property type="project" value="UniProtKB-EC"/>
</dbReference>
<dbReference type="eggNOG" id="COG2267">
    <property type="taxonomic scope" value="Bacteria"/>
</dbReference>
<accession>H6SIH7</accession>
<gene>
    <name evidence="2" type="primary">bchO</name>
    <name evidence="2" type="ORF">RSPPHO_00117</name>
</gene>
<keyword evidence="3" id="KW-1185">Reference proteome</keyword>
<dbReference type="EC" id="6.6.1.1" evidence="2"/>
<dbReference type="RefSeq" id="WP_014413383.1">
    <property type="nucleotide sequence ID" value="NC_017059.1"/>
</dbReference>
<dbReference type="InterPro" id="IPR000639">
    <property type="entry name" value="Epox_hydrolase-like"/>
</dbReference>
<dbReference type="PANTHER" id="PTHR43798:SF33">
    <property type="entry name" value="HYDROLASE, PUTATIVE (AFU_ORTHOLOGUE AFUA_2G14860)-RELATED"/>
    <property type="match status" value="1"/>
</dbReference>
<dbReference type="GO" id="GO:0047372">
    <property type="term" value="F:monoacylglycerol lipase activity"/>
    <property type="evidence" value="ECO:0007669"/>
    <property type="project" value="TreeGrafter"/>
</dbReference>
<evidence type="ECO:0000313" key="2">
    <source>
        <dbReference type="EMBL" id="CCG06743.1"/>
    </source>
</evidence>
<dbReference type="SUPFAM" id="SSF53474">
    <property type="entry name" value="alpha/beta-Hydrolases"/>
    <property type="match status" value="1"/>
</dbReference>
<dbReference type="GO" id="GO:0016020">
    <property type="term" value="C:membrane"/>
    <property type="evidence" value="ECO:0007669"/>
    <property type="project" value="TreeGrafter"/>
</dbReference>
<dbReference type="GO" id="GO:0046464">
    <property type="term" value="P:acylglycerol catabolic process"/>
    <property type="evidence" value="ECO:0007669"/>
    <property type="project" value="TreeGrafter"/>
</dbReference>
<dbReference type="NCBIfam" id="TIGR03056">
    <property type="entry name" value="bchO_mg_che_rel"/>
    <property type="match status" value="1"/>
</dbReference>
<dbReference type="Pfam" id="PF00561">
    <property type="entry name" value="Abhydrolase_1"/>
    <property type="match status" value="1"/>
</dbReference>
<dbReference type="ESTHER" id="rhoph-h6sih7">
    <property type="family name" value="Mg-chelatase_BchO"/>
</dbReference>
<dbReference type="PATRIC" id="fig|1150469.3.peg.162"/>
<evidence type="ECO:0000259" key="1">
    <source>
        <dbReference type="Pfam" id="PF00561"/>
    </source>
</evidence>
<dbReference type="HOGENOM" id="CLU_020336_13_2_5"/>
<dbReference type="EMBL" id="HE663493">
    <property type="protein sequence ID" value="CCG06743.1"/>
    <property type="molecule type" value="Genomic_DNA"/>
</dbReference>
<organism evidence="2 3">
    <name type="scientific">Pararhodospirillum photometricum DSM 122</name>
    <dbReference type="NCBI Taxonomy" id="1150469"/>
    <lineage>
        <taxon>Bacteria</taxon>
        <taxon>Pseudomonadati</taxon>
        <taxon>Pseudomonadota</taxon>
        <taxon>Alphaproteobacteria</taxon>
        <taxon>Rhodospirillales</taxon>
        <taxon>Rhodospirillaceae</taxon>
        <taxon>Pararhodospirillum</taxon>
    </lineage>
</organism>
<dbReference type="InterPro" id="IPR029058">
    <property type="entry name" value="AB_hydrolase_fold"/>
</dbReference>
<proteinExistence type="predicted"/>
<dbReference type="PRINTS" id="PR00111">
    <property type="entry name" value="ABHYDROLASE"/>
</dbReference>